<gene>
    <name evidence="1" type="ORF">TIFTF001_036697</name>
</gene>
<accession>A0AA88E4W9</accession>
<evidence type="ECO:0000313" key="2">
    <source>
        <dbReference type="Proteomes" id="UP001187192"/>
    </source>
</evidence>
<evidence type="ECO:0000313" key="1">
    <source>
        <dbReference type="EMBL" id="GMN67635.1"/>
    </source>
</evidence>
<organism evidence="1 2">
    <name type="scientific">Ficus carica</name>
    <name type="common">Common fig</name>
    <dbReference type="NCBI Taxonomy" id="3494"/>
    <lineage>
        <taxon>Eukaryota</taxon>
        <taxon>Viridiplantae</taxon>
        <taxon>Streptophyta</taxon>
        <taxon>Embryophyta</taxon>
        <taxon>Tracheophyta</taxon>
        <taxon>Spermatophyta</taxon>
        <taxon>Magnoliopsida</taxon>
        <taxon>eudicotyledons</taxon>
        <taxon>Gunneridae</taxon>
        <taxon>Pentapetalae</taxon>
        <taxon>rosids</taxon>
        <taxon>fabids</taxon>
        <taxon>Rosales</taxon>
        <taxon>Moraceae</taxon>
        <taxon>Ficeae</taxon>
        <taxon>Ficus</taxon>
    </lineage>
</organism>
<proteinExistence type="predicted"/>
<comment type="caution">
    <text evidence="1">The sequence shown here is derived from an EMBL/GenBank/DDBJ whole genome shotgun (WGS) entry which is preliminary data.</text>
</comment>
<reference evidence="1" key="1">
    <citation type="submission" date="2023-07" db="EMBL/GenBank/DDBJ databases">
        <title>draft genome sequence of fig (Ficus carica).</title>
        <authorList>
            <person name="Takahashi T."/>
            <person name="Nishimura K."/>
        </authorList>
    </citation>
    <scope>NUCLEOTIDE SEQUENCE</scope>
</reference>
<dbReference type="EMBL" id="BTGU01000479">
    <property type="protein sequence ID" value="GMN67635.1"/>
    <property type="molecule type" value="Genomic_DNA"/>
</dbReference>
<protein>
    <submittedName>
        <fullName evidence="1">Uncharacterized protein</fullName>
    </submittedName>
</protein>
<dbReference type="Proteomes" id="UP001187192">
    <property type="component" value="Unassembled WGS sequence"/>
</dbReference>
<keyword evidence="2" id="KW-1185">Reference proteome</keyword>
<dbReference type="AlphaFoldDB" id="A0AA88E4W9"/>
<name>A0AA88E4W9_FICCA</name>
<sequence length="49" mass="5549">MGLFLISWELRCGDVVDDRVHPSFDLIGAKHLLVVIDTGLVEAFHKDRD</sequence>